<evidence type="ECO:0000256" key="1">
    <source>
        <dbReference type="ARBA" id="ARBA00022679"/>
    </source>
</evidence>
<dbReference type="CDD" id="cd05403">
    <property type="entry name" value="NT_KNTase_like"/>
    <property type="match status" value="1"/>
</dbReference>
<evidence type="ECO:0000313" key="4">
    <source>
        <dbReference type="EMBL" id="RBQ17086.1"/>
    </source>
</evidence>
<dbReference type="Proteomes" id="UP000253303">
    <property type="component" value="Unassembled WGS sequence"/>
</dbReference>
<dbReference type="AlphaFoldDB" id="A0A366LT27"/>
<dbReference type="InterPro" id="IPR025184">
    <property type="entry name" value="AadA_C"/>
</dbReference>
<name>A0A366LT27_9ACTN</name>
<evidence type="ECO:0000256" key="2">
    <source>
        <dbReference type="SAM" id="MobiDB-lite"/>
    </source>
</evidence>
<protein>
    <recommendedName>
        <fullName evidence="3">Adenylyltransferase AadA C-terminal domain-containing protein</fullName>
    </recommendedName>
</protein>
<dbReference type="Gene3D" id="3.30.460.10">
    <property type="entry name" value="Beta Polymerase, domain 2"/>
    <property type="match status" value="1"/>
</dbReference>
<evidence type="ECO:0000259" key="3">
    <source>
        <dbReference type="Pfam" id="PF13427"/>
    </source>
</evidence>
<comment type="caution">
    <text evidence="4">The sequence shown here is derived from an EMBL/GenBank/DDBJ whole genome shotgun (WGS) entry which is preliminary data.</text>
</comment>
<keyword evidence="1" id="KW-0808">Transferase</keyword>
<dbReference type="Pfam" id="PF13427">
    <property type="entry name" value="AadA_C"/>
    <property type="match status" value="1"/>
</dbReference>
<evidence type="ECO:0000313" key="5">
    <source>
        <dbReference type="Proteomes" id="UP000253303"/>
    </source>
</evidence>
<feature type="domain" description="Adenylyltransferase AadA C-terminal" evidence="3">
    <location>
        <begin position="210"/>
        <end position="304"/>
    </location>
</feature>
<dbReference type="EMBL" id="QMEY01000013">
    <property type="protein sequence ID" value="RBQ17086.1"/>
    <property type="molecule type" value="Genomic_DNA"/>
</dbReference>
<dbReference type="GO" id="GO:0016740">
    <property type="term" value="F:transferase activity"/>
    <property type="evidence" value="ECO:0007669"/>
    <property type="project" value="UniProtKB-KW"/>
</dbReference>
<keyword evidence="5" id="KW-1185">Reference proteome</keyword>
<accession>A0A366LT27</accession>
<sequence length="316" mass="33466">MTGERSWRRSRPAHSTDRSVVDSGDNGRAGPCGLQTRAGVLIGYRSLGTAARLGRVGIGKPIVVIMDGTLERYAGEVASAMGAVLGGRLVGVYLHGSAVLGGFDARRSDVDILVVCESPIAADERSAAAEALGDDRLPCPAHGLELSIVTLPVARNPTARPAFELHVTTAPDDTKVVDGHGHEGDPDLVLGFAVCRQAGRLLGPGRPASEVFGRVPGELVLAQLRDELRWGTEHAVGEYAVLNACRAWRFAVDRVLVSKVDGGLWALDRTSVPERELIQTALDRQRCLPAAGLAPAAVQRFVDQVMSRLPEASPTP</sequence>
<dbReference type="InterPro" id="IPR043519">
    <property type="entry name" value="NT_sf"/>
</dbReference>
<organism evidence="4 5">
    <name type="scientific">Spongiactinospora rosea</name>
    <dbReference type="NCBI Taxonomy" id="2248750"/>
    <lineage>
        <taxon>Bacteria</taxon>
        <taxon>Bacillati</taxon>
        <taxon>Actinomycetota</taxon>
        <taxon>Actinomycetes</taxon>
        <taxon>Streptosporangiales</taxon>
        <taxon>Streptosporangiaceae</taxon>
        <taxon>Spongiactinospora</taxon>
    </lineage>
</organism>
<proteinExistence type="predicted"/>
<dbReference type="SUPFAM" id="SSF81301">
    <property type="entry name" value="Nucleotidyltransferase"/>
    <property type="match status" value="1"/>
</dbReference>
<feature type="region of interest" description="Disordered" evidence="2">
    <location>
        <begin position="1"/>
        <end position="29"/>
    </location>
</feature>
<gene>
    <name evidence="4" type="ORF">DP939_26730</name>
</gene>
<reference evidence="4 5" key="1">
    <citation type="submission" date="2018-06" db="EMBL/GenBank/DDBJ databases">
        <title>Sphaerisporangium craniellae sp. nov., isolated from a marine sponge in the South China Sea.</title>
        <authorList>
            <person name="Li L."/>
        </authorList>
    </citation>
    <scope>NUCLEOTIDE SEQUENCE [LARGE SCALE GENOMIC DNA]</scope>
    <source>
        <strain evidence="4 5">LHW63015</strain>
    </source>
</reference>